<organism evidence="1 2">
    <name type="scientific">Armillaria tabescens</name>
    <name type="common">Ringless honey mushroom</name>
    <name type="synonym">Agaricus tabescens</name>
    <dbReference type="NCBI Taxonomy" id="1929756"/>
    <lineage>
        <taxon>Eukaryota</taxon>
        <taxon>Fungi</taxon>
        <taxon>Dikarya</taxon>
        <taxon>Basidiomycota</taxon>
        <taxon>Agaricomycotina</taxon>
        <taxon>Agaricomycetes</taxon>
        <taxon>Agaricomycetidae</taxon>
        <taxon>Agaricales</taxon>
        <taxon>Marasmiineae</taxon>
        <taxon>Physalacriaceae</taxon>
        <taxon>Desarmillaria</taxon>
    </lineage>
</organism>
<reference evidence="1" key="1">
    <citation type="submission" date="2023-06" db="EMBL/GenBank/DDBJ databases">
        <authorList>
            <consortium name="Lawrence Berkeley National Laboratory"/>
            <person name="Ahrendt S."/>
            <person name="Sahu N."/>
            <person name="Indic B."/>
            <person name="Wong-Bajracharya J."/>
            <person name="Merenyi Z."/>
            <person name="Ke H.-M."/>
            <person name="Monk M."/>
            <person name="Kocsube S."/>
            <person name="Drula E."/>
            <person name="Lipzen A."/>
            <person name="Balint B."/>
            <person name="Henrissat B."/>
            <person name="Andreopoulos B."/>
            <person name="Martin F.M."/>
            <person name="Harder C.B."/>
            <person name="Rigling D."/>
            <person name="Ford K.L."/>
            <person name="Foster G.D."/>
            <person name="Pangilinan J."/>
            <person name="Papanicolaou A."/>
            <person name="Barry K."/>
            <person name="LaButti K."/>
            <person name="Viragh M."/>
            <person name="Koriabine M."/>
            <person name="Yan M."/>
            <person name="Riley R."/>
            <person name="Champramary S."/>
            <person name="Plett K.L."/>
            <person name="Tsai I.J."/>
            <person name="Slot J."/>
            <person name="Sipos G."/>
            <person name="Plett J."/>
            <person name="Nagy L.G."/>
            <person name="Grigoriev I.V."/>
        </authorList>
    </citation>
    <scope>NUCLEOTIDE SEQUENCE</scope>
    <source>
        <strain evidence="1">CCBAS 213</strain>
    </source>
</reference>
<dbReference type="GeneID" id="85363328"/>
<proteinExistence type="predicted"/>
<gene>
    <name evidence="1" type="ORF">EV420DRAFT_1722461</name>
</gene>
<protein>
    <submittedName>
        <fullName evidence="1">Uncharacterized protein</fullName>
    </submittedName>
</protein>
<dbReference type="Proteomes" id="UP001175211">
    <property type="component" value="Unassembled WGS sequence"/>
</dbReference>
<evidence type="ECO:0000313" key="1">
    <source>
        <dbReference type="EMBL" id="KAK0444561.1"/>
    </source>
</evidence>
<accession>A0AA39JKS2</accession>
<dbReference type="RefSeq" id="XP_060325131.1">
    <property type="nucleotide sequence ID" value="XM_060479780.1"/>
</dbReference>
<evidence type="ECO:0000313" key="2">
    <source>
        <dbReference type="Proteomes" id="UP001175211"/>
    </source>
</evidence>
<comment type="caution">
    <text evidence="1">The sequence shown here is derived from an EMBL/GenBank/DDBJ whole genome shotgun (WGS) entry which is preliminary data.</text>
</comment>
<name>A0AA39JKS2_ARMTA</name>
<sequence>MSGESGPAYRHQLKTDLLPASTIYPPLCKSGIPYRFDRWRSKVQGGKLPSVSPLMAQRWTTYGSAGAFGMIQFTFTKSWLRFELPTAGMSFKAHLFNTGYLQWFKGTTATQQLVFHVSIYTTRDAILPGSHWQWLKNLELGYDVPLLGCGCEREITFATSRENSLHARYRSGGGVVHVLHLIPTIKTMIGRKKRIGFERDIHNVTSKSLRGKFGNVPILSVDMEYCRSTSEIPTIGEAKEESDISILNIDLKHFPSISISSGENQVP</sequence>
<dbReference type="EMBL" id="JAUEPS010000054">
    <property type="protein sequence ID" value="KAK0444561.1"/>
    <property type="molecule type" value="Genomic_DNA"/>
</dbReference>
<keyword evidence="2" id="KW-1185">Reference proteome</keyword>
<dbReference type="AlphaFoldDB" id="A0AA39JKS2"/>